<name>A0AA43RIM7_9ACTN</name>
<reference evidence="2" key="1">
    <citation type="submission" date="2023-07" db="EMBL/GenBank/DDBJ databases">
        <title>Between Cages and Wild: Unraveling the Impact of Captivity on Animal Microbiomes and Antimicrobial Resistance.</title>
        <authorList>
            <person name="Schmartz G.P."/>
            <person name="Rehner J."/>
            <person name="Schuff M.J."/>
            <person name="Becker S.L."/>
            <person name="Kravczyk M."/>
            <person name="Gurevich A."/>
            <person name="Francke R."/>
            <person name="Mueller R."/>
            <person name="Keller V."/>
            <person name="Keller A."/>
        </authorList>
    </citation>
    <scope>NUCLEOTIDE SEQUENCE</scope>
    <source>
        <strain evidence="2">S12M_St_49</strain>
    </source>
</reference>
<dbReference type="EMBL" id="JAUMVS010000066">
    <property type="protein sequence ID" value="MDO4841928.1"/>
    <property type="molecule type" value="Genomic_DNA"/>
</dbReference>
<comment type="caution">
    <text evidence="2">The sequence shown here is derived from an EMBL/GenBank/DDBJ whole genome shotgun (WGS) entry which is preliminary data.</text>
</comment>
<gene>
    <name evidence="2" type="ORF">Q3982_04545</name>
</gene>
<protein>
    <recommendedName>
        <fullName evidence="4">ATP-dependent DNA helicase PcrA</fullName>
    </recommendedName>
</protein>
<keyword evidence="3" id="KW-1185">Reference proteome</keyword>
<sequence>SQSRSKKGPIKFGFQPTSSSFASAGGSKSFSVNDEIEHKTFGPGRVIKVDGDKVTIKFNRLKEPKTLLKDYAPIVKV</sequence>
<accession>A0AA43RIM7</accession>
<evidence type="ECO:0000313" key="2">
    <source>
        <dbReference type="EMBL" id="MDO4841928.1"/>
    </source>
</evidence>
<feature type="compositionally biased region" description="Low complexity" evidence="1">
    <location>
        <begin position="18"/>
        <end position="27"/>
    </location>
</feature>
<feature type="non-terminal residue" evidence="2">
    <location>
        <position position="1"/>
    </location>
</feature>
<evidence type="ECO:0008006" key="4">
    <source>
        <dbReference type="Google" id="ProtNLM"/>
    </source>
</evidence>
<dbReference type="AlphaFoldDB" id="A0AA43RIM7"/>
<evidence type="ECO:0000313" key="3">
    <source>
        <dbReference type="Proteomes" id="UP001168575"/>
    </source>
</evidence>
<dbReference type="Pfam" id="PF21196">
    <property type="entry name" value="PcrA_UvrD_tudor"/>
    <property type="match status" value="1"/>
</dbReference>
<organism evidence="2 3">
    <name type="scientific">Phoenicibacter congonensis</name>
    <dbReference type="NCBI Taxonomy" id="1944646"/>
    <lineage>
        <taxon>Bacteria</taxon>
        <taxon>Bacillati</taxon>
        <taxon>Actinomycetota</taxon>
        <taxon>Coriobacteriia</taxon>
        <taxon>Eggerthellales</taxon>
        <taxon>Eggerthellaceae</taxon>
        <taxon>Phoenicibacter</taxon>
    </lineage>
</organism>
<proteinExistence type="predicted"/>
<dbReference type="Proteomes" id="UP001168575">
    <property type="component" value="Unassembled WGS sequence"/>
</dbReference>
<evidence type="ECO:0000256" key="1">
    <source>
        <dbReference type="SAM" id="MobiDB-lite"/>
    </source>
</evidence>
<feature type="region of interest" description="Disordered" evidence="1">
    <location>
        <begin position="1"/>
        <end position="27"/>
    </location>
</feature>